<comment type="catalytic activity">
    <reaction evidence="1">
        <text>UDP-alpha-D-glucose = UDP-alpha-D-galactose</text>
        <dbReference type="Rhea" id="RHEA:22168"/>
        <dbReference type="ChEBI" id="CHEBI:58885"/>
        <dbReference type="ChEBI" id="CHEBI:66914"/>
        <dbReference type="EC" id="5.1.3.2"/>
    </reaction>
</comment>
<evidence type="ECO:0000256" key="11">
    <source>
        <dbReference type="ARBA" id="ARBA00033067"/>
    </source>
</evidence>
<evidence type="ECO:0000256" key="6">
    <source>
        <dbReference type="ARBA" id="ARBA00018569"/>
    </source>
</evidence>
<evidence type="ECO:0000256" key="1">
    <source>
        <dbReference type="ARBA" id="ARBA00000083"/>
    </source>
</evidence>
<comment type="caution">
    <text evidence="13">The sequence shown here is derived from an EMBL/GenBank/DDBJ whole genome shotgun (WGS) entry which is preliminary data.</text>
</comment>
<dbReference type="AlphaFoldDB" id="A0A9X4B492"/>
<comment type="pathway">
    <text evidence="3">Carbohydrate metabolism; galactose metabolism.</text>
</comment>
<organism evidence="13 14">
    <name type="scientific">Clostridium tertium</name>
    <dbReference type="NCBI Taxonomy" id="1559"/>
    <lineage>
        <taxon>Bacteria</taxon>
        <taxon>Bacillati</taxon>
        <taxon>Bacillota</taxon>
        <taxon>Clostridia</taxon>
        <taxon>Eubacteriales</taxon>
        <taxon>Clostridiaceae</taxon>
        <taxon>Clostridium</taxon>
    </lineage>
</organism>
<keyword evidence="14" id="KW-1185">Reference proteome</keyword>
<dbReference type="GeneID" id="93045411"/>
<dbReference type="PANTHER" id="PTHR43725:SF47">
    <property type="entry name" value="UDP-GLUCOSE 4-EPIMERASE"/>
    <property type="match status" value="1"/>
</dbReference>
<protein>
    <recommendedName>
        <fullName evidence="6">UDP-glucose 4-epimerase</fullName>
        <ecNumber evidence="5">5.1.3.2</ecNumber>
    </recommendedName>
    <alternativeName>
        <fullName evidence="11">Galactowaldenase</fullName>
    </alternativeName>
    <alternativeName>
        <fullName evidence="10">UDP-galactose 4-epimerase</fullName>
    </alternativeName>
</protein>
<proteinExistence type="inferred from homology"/>
<gene>
    <name evidence="13" type="ORF">NE398_17855</name>
</gene>
<comment type="cofactor">
    <cofactor evidence="2">
        <name>NAD(+)</name>
        <dbReference type="ChEBI" id="CHEBI:57540"/>
    </cofactor>
</comment>
<dbReference type="Pfam" id="PF01370">
    <property type="entry name" value="Epimerase"/>
    <property type="match status" value="1"/>
</dbReference>
<keyword evidence="9" id="KW-0413">Isomerase</keyword>
<keyword evidence="8" id="KW-0299">Galactose metabolism</keyword>
<dbReference type="InterPro" id="IPR036291">
    <property type="entry name" value="NAD(P)-bd_dom_sf"/>
</dbReference>
<evidence type="ECO:0000256" key="10">
    <source>
        <dbReference type="ARBA" id="ARBA00031367"/>
    </source>
</evidence>
<dbReference type="RefSeq" id="WP_209740957.1">
    <property type="nucleotide sequence ID" value="NZ_BAAACM010000021.1"/>
</dbReference>
<dbReference type="PANTHER" id="PTHR43725">
    <property type="entry name" value="UDP-GLUCOSE 4-EPIMERASE"/>
    <property type="match status" value="1"/>
</dbReference>
<dbReference type="CDD" id="cd05265">
    <property type="entry name" value="SDR_a1"/>
    <property type="match status" value="1"/>
</dbReference>
<evidence type="ECO:0000256" key="5">
    <source>
        <dbReference type="ARBA" id="ARBA00013189"/>
    </source>
</evidence>
<evidence type="ECO:0000259" key="12">
    <source>
        <dbReference type="Pfam" id="PF01370"/>
    </source>
</evidence>
<name>A0A9X4B492_9CLOT</name>
<evidence type="ECO:0000256" key="2">
    <source>
        <dbReference type="ARBA" id="ARBA00001911"/>
    </source>
</evidence>
<evidence type="ECO:0000256" key="8">
    <source>
        <dbReference type="ARBA" id="ARBA00023144"/>
    </source>
</evidence>
<accession>A0A9X4B492</accession>
<evidence type="ECO:0000256" key="7">
    <source>
        <dbReference type="ARBA" id="ARBA00023027"/>
    </source>
</evidence>
<evidence type="ECO:0000313" key="13">
    <source>
        <dbReference type="EMBL" id="MDC4242003.1"/>
    </source>
</evidence>
<reference evidence="13" key="1">
    <citation type="submission" date="2022-05" db="EMBL/GenBank/DDBJ databases">
        <title>Draft genome sequence of Clostridium tertium strain CP3 isolated from Peru.</title>
        <authorList>
            <person name="Hurtado R."/>
            <person name="Lima L."/>
            <person name="Sousa T."/>
            <person name="Jaiswal A.K."/>
            <person name="Tiwari S."/>
            <person name="Maturrano L."/>
            <person name="Brenig B."/>
            <person name="Azevedo V."/>
        </authorList>
    </citation>
    <scope>NUCLEOTIDE SEQUENCE</scope>
    <source>
        <strain evidence="13">CP3</strain>
    </source>
</reference>
<feature type="domain" description="NAD-dependent epimerase/dehydratase" evidence="12">
    <location>
        <begin position="11"/>
        <end position="222"/>
    </location>
</feature>
<dbReference type="InterPro" id="IPR001509">
    <property type="entry name" value="Epimerase_deHydtase"/>
</dbReference>
<dbReference type="GO" id="GO:0003978">
    <property type="term" value="F:UDP-glucose 4-epimerase activity"/>
    <property type="evidence" value="ECO:0007669"/>
    <property type="project" value="UniProtKB-EC"/>
</dbReference>
<keyword evidence="7" id="KW-0520">NAD</keyword>
<keyword evidence="8" id="KW-0119">Carbohydrate metabolism</keyword>
<dbReference type="Gene3D" id="3.40.50.720">
    <property type="entry name" value="NAD(P)-binding Rossmann-like Domain"/>
    <property type="match status" value="1"/>
</dbReference>
<dbReference type="GO" id="GO:0005829">
    <property type="term" value="C:cytosol"/>
    <property type="evidence" value="ECO:0007669"/>
    <property type="project" value="TreeGrafter"/>
</dbReference>
<evidence type="ECO:0000313" key="14">
    <source>
        <dbReference type="Proteomes" id="UP001141183"/>
    </source>
</evidence>
<comment type="similarity">
    <text evidence="4">Belongs to the NAD(P)-dependent epimerase/dehydratase family.</text>
</comment>
<evidence type="ECO:0000256" key="9">
    <source>
        <dbReference type="ARBA" id="ARBA00023235"/>
    </source>
</evidence>
<dbReference type="EC" id="5.1.3.2" evidence="5"/>
<sequence length="314" mass="36350">MLLKEEKMVKVLVLGGSGFVSESLATYLINRGYDIDILTRGLRKVNYSGYKDHIICDRKNKEALKNALSNKKYDVIFDISAYSKDDVEILFSCINPSSLKRYIFCSSAAVYIPSAENIKEDANKGENSTWGSYGYNKLQAEHYINELIKNKGLHATIFRPSYIYGEGNDLYRECFFFDKIKNDEVILVPEDDVKVQFIHIQDLVKAFECAIYNDNDNRSYNLTSPDLYSWDEVIKSCASILNKEAKIKKIPLSNSEVRSYFPFRSTNFNLNIMDLRENGFHLPVIYLKEGLEMSYKWYLDKKPFYQDSKLVKAL</sequence>
<dbReference type="Proteomes" id="UP001141183">
    <property type="component" value="Unassembled WGS sequence"/>
</dbReference>
<dbReference type="EMBL" id="JAMRYU010000022">
    <property type="protein sequence ID" value="MDC4242003.1"/>
    <property type="molecule type" value="Genomic_DNA"/>
</dbReference>
<evidence type="ECO:0000256" key="3">
    <source>
        <dbReference type="ARBA" id="ARBA00004947"/>
    </source>
</evidence>
<evidence type="ECO:0000256" key="4">
    <source>
        <dbReference type="ARBA" id="ARBA00007637"/>
    </source>
</evidence>
<dbReference type="GO" id="GO:0006012">
    <property type="term" value="P:galactose metabolic process"/>
    <property type="evidence" value="ECO:0007669"/>
    <property type="project" value="UniProtKB-KW"/>
</dbReference>
<dbReference type="SUPFAM" id="SSF51735">
    <property type="entry name" value="NAD(P)-binding Rossmann-fold domains"/>
    <property type="match status" value="1"/>
</dbReference>